<evidence type="ECO:0000313" key="8">
    <source>
        <dbReference type="EMBL" id="KAH0540898.1"/>
    </source>
</evidence>
<dbReference type="Pfam" id="PF22486">
    <property type="entry name" value="MATH_2"/>
    <property type="match status" value="1"/>
</dbReference>
<dbReference type="PROSITE" id="PS50144">
    <property type="entry name" value="MATH"/>
    <property type="match status" value="1"/>
</dbReference>
<feature type="domain" description="MATH" evidence="7">
    <location>
        <begin position="11"/>
        <end position="152"/>
    </location>
</feature>
<evidence type="ECO:0000256" key="3">
    <source>
        <dbReference type="ARBA" id="ARBA00010846"/>
    </source>
</evidence>
<gene>
    <name evidence="8" type="ORF">KQX54_020426</name>
</gene>
<dbReference type="PROSITE" id="PS50097">
    <property type="entry name" value="BTB"/>
    <property type="match status" value="1"/>
</dbReference>
<dbReference type="SMART" id="SM00225">
    <property type="entry name" value="BTB"/>
    <property type="match status" value="1"/>
</dbReference>
<evidence type="ECO:0000313" key="9">
    <source>
        <dbReference type="Proteomes" id="UP000826195"/>
    </source>
</evidence>
<dbReference type="Gene3D" id="3.30.710.10">
    <property type="entry name" value="Potassium Channel Kv1.1, Chain A"/>
    <property type="match status" value="1"/>
</dbReference>
<dbReference type="Proteomes" id="UP000826195">
    <property type="component" value="Unassembled WGS sequence"/>
</dbReference>
<dbReference type="InterPro" id="IPR056423">
    <property type="entry name" value="BACK_BPM_SPOP"/>
</dbReference>
<evidence type="ECO:0000256" key="2">
    <source>
        <dbReference type="ARBA" id="ARBA00004906"/>
    </source>
</evidence>
<keyword evidence="9" id="KW-1185">Reference proteome</keyword>
<dbReference type="CDD" id="cd00121">
    <property type="entry name" value="MATH"/>
    <property type="match status" value="1"/>
</dbReference>
<organism evidence="8 9">
    <name type="scientific">Cotesia glomerata</name>
    <name type="common">Lepidopteran parasitic wasp</name>
    <name type="synonym">Apanteles glomeratus</name>
    <dbReference type="NCBI Taxonomy" id="32391"/>
    <lineage>
        <taxon>Eukaryota</taxon>
        <taxon>Metazoa</taxon>
        <taxon>Ecdysozoa</taxon>
        <taxon>Arthropoda</taxon>
        <taxon>Hexapoda</taxon>
        <taxon>Insecta</taxon>
        <taxon>Pterygota</taxon>
        <taxon>Neoptera</taxon>
        <taxon>Endopterygota</taxon>
        <taxon>Hymenoptera</taxon>
        <taxon>Apocrita</taxon>
        <taxon>Ichneumonoidea</taxon>
        <taxon>Braconidae</taxon>
        <taxon>Microgastrinae</taxon>
        <taxon>Cotesia</taxon>
    </lineage>
</organism>
<dbReference type="Gene3D" id="2.60.210.10">
    <property type="entry name" value="Apoptosis, Tumor Necrosis Factor Receptor Associated Protein 2, Chain A"/>
    <property type="match status" value="1"/>
</dbReference>
<dbReference type="InterPro" id="IPR008974">
    <property type="entry name" value="TRAF-like"/>
</dbReference>
<comment type="caution">
    <text evidence="8">The sequence shown here is derived from an EMBL/GenBank/DDBJ whole genome shotgun (WGS) entry which is preliminary data.</text>
</comment>
<dbReference type="PANTHER" id="PTHR24413">
    <property type="entry name" value="SPECKLE-TYPE POZ PROTEIN"/>
    <property type="match status" value="1"/>
</dbReference>
<dbReference type="Gene3D" id="1.25.40.420">
    <property type="match status" value="1"/>
</dbReference>
<dbReference type="GO" id="GO:0030163">
    <property type="term" value="P:protein catabolic process"/>
    <property type="evidence" value="ECO:0007669"/>
    <property type="project" value="UniProtKB-ARBA"/>
</dbReference>
<keyword evidence="4" id="KW-0833">Ubl conjugation pathway</keyword>
<evidence type="ECO:0000259" key="7">
    <source>
        <dbReference type="PROSITE" id="PS50144"/>
    </source>
</evidence>
<dbReference type="FunFam" id="3.30.710.10:FF:000159">
    <property type="entry name" value="Speckle-type POZ protein B"/>
    <property type="match status" value="1"/>
</dbReference>
<dbReference type="Pfam" id="PF00651">
    <property type="entry name" value="BTB"/>
    <property type="match status" value="1"/>
</dbReference>
<sequence>MEGYTFVKKSKIIFEWKIPDASSFLIKESSENEILKSSDFTSGSKLDDLWRLELWLNNEHNLITEDFEEDLDLNNYLSISLCKLHDYNINTKYSFWILTDKQEKISFYSQFVDAENDSGEDWGVDEFVEKQKLLDNKAEFLPNDTLTIQVEIIIDDDALTIPVENLSNSSPSQLGQDLGNLYENKENCDITIIVGNTRFKAHKLILSVRSPVLAAAFTHDMIEKKSNEVSIPDIDPEIFEKVLRYIYTGQVSDQEVVAARLLEAADKYQLLSLKKLCEEALMRSSNRGNIVEIVALADRHSAQNLKDYAIKCIIADATNVMKTPEFGELERTNPSLALELLRKYTFSQINNTTVKEESRSLNPDFILQDISRIL</sequence>
<dbReference type="InterPro" id="IPR011333">
    <property type="entry name" value="SKP1/BTB/POZ_sf"/>
</dbReference>
<dbReference type="InterPro" id="IPR002083">
    <property type="entry name" value="MATH/TRAF_dom"/>
</dbReference>
<protein>
    <submittedName>
        <fullName evidence="8">Uncharacterized protein</fullName>
    </submittedName>
</protein>
<dbReference type="GO" id="GO:0005634">
    <property type="term" value="C:nucleus"/>
    <property type="evidence" value="ECO:0007669"/>
    <property type="project" value="UniProtKB-SubCell"/>
</dbReference>
<evidence type="ECO:0000256" key="4">
    <source>
        <dbReference type="ARBA" id="ARBA00022786"/>
    </source>
</evidence>
<dbReference type="InterPro" id="IPR000210">
    <property type="entry name" value="BTB/POZ_dom"/>
</dbReference>
<keyword evidence="5" id="KW-0539">Nucleus</keyword>
<feature type="domain" description="BTB" evidence="6">
    <location>
        <begin position="188"/>
        <end position="255"/>
    </location>
</feature>
<dbReference type="SUPFAM" id="SSF49599">
    <property type="entry name" value="TRAF domain-like"/>
    <property type="match status" value="1"/>
</dbReference>
<comment type="pathway">
    <text evidence="2">Protein modification; protein ubiquitination.</text>
</comment>
<dbReference type="Pfam" id="PF24570">
    <property type="entry name" value="BACK_BPM_SPOP"/>
    <property type="match status" value="1"/>
</dbReference>
<evidence type="ECO:0000256" key="5">
    <source>
        <dbReference type="ARBA" id="ARBA00023242"/>
    </source>
</evidence>
<reference evidence="8 9" key="1">
    <citation type="journal article" date="2021" name="J. Hered.">
        <title>A chromosome-level genome assembly of the parasitoid wasp, Cotesia glomerata (Hymenoptera: Braconidae).</title>
        <authorList>
            <person name="Pinto B.J."/>
            <person name="Weis J.J."/>
            <person name="Gamble T."/>
            <person name="Ode P.J."/>
            <person name="Paul R."/>
            <person name="Zaspel J.M."/>
        </authorList>
    </citation>
    <scope>NUCLEOTIDE SEQUENCE [LARGE SCALE GENOMIC DNA]</scope>
    <source>
        <strain evidence="8">CgM1</strain>
    </source>
</reference>
<dbReference type="SUPFAM" id="SSF54695">
    <property type="entry name" value="POZ domain"/>
    <property type="match status" value="1"/>
</dbReference>
<evidence type="ECO:0000256" key="1">
    <source>
        <dbReference type="ARBA" id="ARBA00004123"/>
    </source>
</evidence>
<comment type="similarity">
    <text evidence="3">Belongs to the Tdpoz family.</text>
</comment>
<dbReference type="AlphaFoldDB" id="A0AAV7I1J0"/>
<accession>A0AAV7I1J0</accession>
<evidence type="ECO:0000259" key="6">
    <source>
        <dbReference type="PROSITE" id="PS50097"/>
    </source>
</evidence>
<comment type="subcellular location">
    <subcellularLocation>
        <location evidence="1">Nucleus</location>
    </subcellularLocation>
</comment>
<dbReference type="EMBL" id="JAHXZJ010002609">
    <property type="protein sequence ID" value="KAH0540898.1"/>
    <property type="molecule type" value="Genomic_DNA"/>
</dbReference>
<proteinExistence type="inferred from homology"/>
<name>A0AAV7I1J0_COTGL</name>